<accession>A0A161ST86</accession>
<proteinExistence type="predicted"/>
<dbReference type="RefSeq" id="WP_063180796.1">
    <property type="nucleotide sequence ID" value="NZ_LQNT01000009.1"/>
</dbReference>
<reference evidence="1 2" key="1">
    <citation type="submission" date="2016-01" db="EMBL/GenBank/DDBJ databases">
        <title>Whole genome sequencing of Bhargavaea cecembensis T14.</title>
        <authorList>
            <person name="Hong K.W."/>
        </authorList>
    </citation>
    <scope>NUCLEOTIDE SEQUENCE [LARGE SCALE GENOMIC DNA]</scope>
    <source>
        <strain evidence="1 2">T14</strain>
    </source>
</reference>
<name>A0A161ST86_9BACL</name>
<protein>
    <submittedName>
        <fullName evidence="1">Uncharacterized protein</fullName>
    </submittedName>
</protein>
<dbReference type="OrthoDB" id="9955185at2"/>
<dbReference type="EMBL" id="LQNT01000009">
    <property type="protein sequence ID" value="KZE38850.1"/>
    <property type="molecule type" value="Genomic_DNA"/>
</dbReference>
<comment type="caution">
    <text evidence="1">The sequence shown here is derived from an EMBL/GenBank/DDBJ whole genome shotgun (WGS) entry which is preliminary data.</text>
</comment>
<sequence length="72" mass="8180">MNKKVVIKKKGQKAVVSPKVNGSQVIAFTSDGNEKVGQVIIKRTADYSKPDFLEDEDFWRKKIQGLRAKHIH</sequence>
<evidence type="ECO:0000313" key="2">
    <source>
        <dbReference type="Proteomes" id="UP000076490"/>
    </source>
</evidence>
<dbReference type="AlphaFoldDB" id="A0A161ST86"/>
<organism evidence="1 2">
    <name type="scientific">Bhargavaea cecembensis</name>
    <dbReference type="NCBI Taxonomy" id="394098"/>
    <lineage>
        <taxon>Bacteria</taxon>
        <taxon>Bacillati</taxon>
        <taxon>Bacillota</taxon>
        <taxon>Bacilli</taxon>
        <taxon>Bacillales</taxon>
        <taxon>Caryophanaceae</taxon>
        <taxon>Bhargavaea</taxon>
    </lineage>
</organism>
<evidence type="ECO:0000313" key="1">
    <source>
        <dbReference type="EMBL" id="KZE38850.1"/>
    </source>
</evidence>
<dbReference type="Proteomes" id="UP000076490">
    <property type="component" value="Unassembled WGS sequence"/>
</dbReference>
<gene>
    <name evidence="1" type="ORF">AV656_08080</name>
</gene>